<evidence type="ECO:0000313" key="6">
    <source>
        <dbReference type="Proteomes" id="UP000260649"/>
    </source>
</evidence>
<dbReference type="Gene3D" id="1.10.3660.10">
    <property type="entry name" value="6-phosphogluconate dehydrogenase C-terminal like domain"/>
    <property type="match status" value="1"/>
</dbReference>
<dbReference type="InterPro" id="IPR003099">
    <property type="entry name" value="Prephen_DH"/>
</dbReference>
<dbReference type="InterPro" id="IPR050812">
    <property type="entry name" value="Preph/Arog_dehydrog"/>
</dbReference>
<dbReference type="SUPFAM" id="SSF51735">
    <property type="entry name" value="NAD(P)-binding Rossmann-fold domains"/>
    <property type="match status" value="1"/>
</dbReference>
<dbReference type="Gene3D" id="3.40.50.720">
    <property type="entry name" value="NAD(P)-binding Rossmann-like Domain"/>
    <property type="match status" value="1"/>
</dbReference>
<reference evidence="5 6" key="1">
    <citation type="submission" date="2018-07" db="EMBL/GenBank/DDBJ databases">
        <title>GABA Modulating Bacteria of the Human Gut Microbiota.</title>
        <authorList>
            <person name="Strandwitz P."/>
            <person name="Kim K.H."/>
            <person name="Terekhova D."/>
            <person name="Liu J.K."/>
            <person name="Sharma A."/>
            <person name="Levering J."/>
            <person name="Mcdonald D."/>
            <person name="Dietrich D."/>
            <person name="Ramadhar T.R."/>
            <person name="Lekbua A."/>
            <person name="Mroue N."/>
            <person name="Liston C."/>
            <person name="Stewart E.J."/>
            <person name="Dubin M.J."/>
            <person name="Zengler K."/>
            <person name="Knight R."/>
            <person name="Gilbert J.A."/>
            <person name="Clardy J."/>
            <person name="Lewis K."/>
        </authorList>
    </citation>
    <scope>NUCLEOTIDE SEQUENCE [LARGE SCALE GENOMIC DNA]</scope>
    <source>
        <strain evidence="5 6">KLE1738</strain>
    </source>
</reference>
<dbReference type="GO" id="GO:0006571">
    <property type="term" value="P:tyrosine biosynthetic process"/>
    <property type="evidence" value="ECO:0007669"/>
    <property type="project" value="InterPro"/>
</dbReference>
<dbReference type="Pfam" id="PF20463">
    <property type="entry name" value="PDH_C"/>
    <property type="match status" value="1"/>
</dbReference>
<keyword evidence="2" id="KW-0560">Oxidoreductase</keyword>
<dbReference type="SUPFAM" id="SSF48179">
    <property type="entry name" value="6-phosphogluconate dehydrogenase C-terminal domain-like"/>
    <property type="match status" value="1"/>
</dbReference>
<evidence type="ECO:0000259" key="4">
    <source>
        <dbReference type="PROSITE" id="PS51176"/>
    </source>
</evidence>
<proteinExistence type="inferred from homology"/>
<dbReference type="Proteomes" id="UP000260649">
    <property type="component" value="Unassembled WGS sequence"/>
</dbReference>
<sequence length="278" mass="30801">MTVGIIGLGLIGGSLAKAFCREEGNTVLGWDTDSTIVEFAQIAQAIHGPLTDERLGELDLLLLATYPEAVVEHMTRLAPLLSKHTMVIDCAGTKEKVCAGVFPLAERYGFRFLGGHPMAGTHFSGFKYSRADLFDGAPMVIVPPRFDDIRLLDEAKKLLAPVGFGRVSITTAQEHDKRIAFTSQMAHVISNAYIKSPTARNHDGFSAGSYKDLTRVAWLNPAMWAELFLENRENLLFELDTLIRSLEQYREAIQEDDFAALCQLLEEGRRIKEEVDGT</sequence>
<gene>
    <name evidence="5" type="ORF">DV520_05200</name>
</gene>
<comment type="similarity">
    <text evidence="1">Belongs to the prephenate/arogenate dehydrogenase family.</text>
</comment>
<feature type="domain" description="Prephenate/arogenate dehydrogenase" evidence="4">
    <location>
        <begin position="1"/>
        <end position="278"/>
    </location>
</feature>
<dbReference type="Pfam" id="PF02153">
    <property type="entry name" value="PDH_N"/>
    <property type="match status" value="1"/>
</dbReference>
<dbReference type="GO" id="GO:0070403">
    <property type="term" value="F:NAD+ binding"/>
    <property type="evidence" value="ECO:0007669"/>
    <property type="project" value="InterPro"/>
</dbReference>
<dbReference type="GO" id="GO:0004665">
    <property type="term" value="F:prephenate dehydrogenase (NADP+) activity"/>
    <property type="evidence" value="ECO:0007669"/>
    <property type="project" value="InterPro"/>
</dbReference>
<evidence type="ECO:0000256" key="2">
    <source>
        <dbReference type="ARBA" id="ARBA00023002"/>
    </source>
</evidence>
<dbReference type="InterPro" id="IPR036291">
    <property type="entry name" value="NAD(P)-bd_dom_sf"/>
</dbReference>
<protein>
    <submittedName>
        <fullName evidence="5">Prephenate dehydrogenase</fullName>
    </submittedName>
</protein>
<evidence type="ECO:0000313" key="5">
    <source>
        <dbReference type="EMBL" id="RFT06850.1"/>
    </source>
</evidence>
<accession>A0A3E2B4A4</accession>
<organism evidence="5 6">
    <name type="scientific">Evtepia gabavorous</name>
    <dbReference type="NCBI Taxonomy" id="2211183"/>
    <lineage>
        <taxon>Bacteria</taxon>
        <taxon>Bacillati</taxon>
        <taxon>Bacillota</taxon>
        <taxon>Clostridia</taxon>
        <taxon>Eubacteriales</taxon>
        <taxon>Evtepia</taxon>
    </lineage>
</organism>
<dbReference type="InterPro" id="IPR008927">
    <property type="entry name" value="6-PGluconate_DH-like_C_sf"/>
</dbReference>
<dbReference type="PROSITE" id="PS51176">
    <property type="entry name" value="PDH_ADH"/>
    <property type="match status" value="1"/>
</dbReference>
<dbReference type="GO" id="GO:0008977">
    <property type="term" value="F:prephenate dehydrogenase (NAD+) activity"/>
    <property type="evidence" value="ECO:0007669"/>
    <property type="project" value="InterPro"/>
</dbReference>
<evidence type="ECO:0000256" key="3">
    <source>
        <dbReference type="ARBA" id="ARBA00029440"/>
    </source>
</evidence>
<dbReference type="RefSeq" id="WP_117142016.1">
    <property type="nucleotide sequence ID" value="NZ_CAKXKJ010000006.1"/>
</dbReference>
<dbReference type="EMBL" id="QQRQ01000006">
    <property type="protein sequence ID" value="RFT06850.1"/>
    <property type="molecule type" value="Genomic_DNA"/>
</dbReference>
<dbReference type="AlphaFoldDB" id="A0A3E2B4A4"/>
<dbReference type="OrthoDB" id="9802008at2"/>
<evidence type="ECO:0000256" key="1">
    <source>
        <dbReference type="ARBA" id="ARBA00007964"/>
    </source>
</evidence>
<dbReference type="InterPro" id="IPR046825">
    <property type="entry name" value="PDH_C"/>
</dbReference>
<dbReference type="PANTHER" id="PTHR21363">
    <property type="entry name" value="PREPHENATE DEHYDROGENASE"/>
    <property type="match status" value="1"/>
</dbReference>
<name>A0A3E2B4A4_9FIRM</name>
<dbReference type="InterPro" id="IPR046826">
    <property type="entry name" value="PDH_N"/>
</dbReference>
<dbReference type="PANTHER" id="PTHR21363:SF0">
    <property type="entry name" value="PREPHENATE DEHYDROGENASE [NADP(+)]"/>
    <property type="match status" value="1"/>
</dbReference>
<comment type="caution">
    <text evidence="5">The sequence shown here is derived from an EMBL/GenBank/DDBJ whole genome shotgun (WGS) entry which is preliminary data.</text>
</comment>
<keyword evidence="6" id="KW-1185">Reference proteome</keyword>
<dbReference type="GeneID" id="97995131"/>
<comment type="pathway">
    <text evidence="3">Amino-acid biosynthesis.</text>
</comment>